<dbReference type="GO" id="GO:0004113">
    <property type="term" value="F:2',3'-cyclic-nucleotide 3'-phosphodiesterase activity"/>
    <property type="evidence" value="ECO:0007669"/>
    <property type="project" value="TreeGrafter"/>
</dbReference>
<dbReference type="EMBL" id="LAZR01000680">
    <property type="protein sequence ID" value="KKN60845.1"/>
    <property type="molecule type" value="Genomic_DNA"/>
</dbReference>
<dbReference type="CDD" id="cd07382">
    <property type="entry name" value="MPP_DR1281"/>
    <property type="match status" value="1"/>
</dbReference>
<dbReference type="Pfam" id="PF13277">
    <property type="entry name" value="YmdB"/>
    <property type="match status" value="1"/>
</dbReference>
<proteinExistence type="predicted"/>
<evidence type="ECO:0000256" key="3">
    <source>
        <dbReference type="ARBA" id="ARBA00023004"/>
    </source>
</evidence>
<dbReference type="PIRSF" id="PIRSF004789">
    <property type="entry name" value="DR1281"/>
    <property type="match status" value="1"/>
</dbReference>
<evidence type="ECO:0008006" key="5">
    <source>
        <dbReference type="Google" id="ProtNLM"/>
    </source>
</evidence>
<reference evidence="4" key="1">
    <citation type="journal article" date="2015" name="Nature">
        <title>Complex archaea that bridge the gap between prokaryotes and eukaryotes.</title>
        <authorList>
            <person name="Spang A."/>
            <person name="Saw J.H."/>
            <person name="Jorgensen S.L."/>
            <person name="Zaremba-Niedzwiedzka K."/>
            <person name="Martijn J."/>
            <person name="Lind A.E."/>
            <person name="van Eijk R."/>
            <person name="Schleper C."/>
            <person name="Guy L."/>
            <person name="Ettema T.J."/>
        </authorList>
    </citation>
    <scope>NUCLEOTIDE SEQUENCE</scope>
</reference>
<comment type="caution">
    <text evidence="4">The sequence shown here is derived from an EMBL/GenBank/DDBJ whole genome shotgun (WGS) entry which is preliminary data.</text>
</comment>
<name>A0A0F9RWR9_9ZZZZ</name>
<evidence type="ECO:0000313" key="4">
    <source>
        <dbReference type="EMBL" id="KKN60845.1"/>
    </source>
</evidence>
<keyword evidence="1" id="KW-0479">Metal-binding</keyword>
<evidence type="ECO:0000256" key="2">
    <source>
        <dbReference type="ARBA" id="ARBA00022801"/>
    </source>
</evidence>
<sequence>MPDKISILFLGDVIGRPGRRVLAKYLRPVVKKYSPSIIIANGENAAGGLGITEKVAEELLSEIDVLTSGNHIWDKKEAHDYLDQEPKLLRPANYPPKNPGKGAYVFETRGKGKIGVLNLQGRVFMEPLDCPFRTADEELKSLRASTPVIVVDFHAEATSEKQAMGWYLDGKVSAVIGSHTHVPTADERILPQGTAYITDVGMVGGYNSIIGIRRDQSIKRFLTGRPQRFELEKEGVFLSAVVVEVDPKTGKALSICREIITGEESGD</sequence>
<dbReference type="AlphaFoldDB" id="A0A0F9RWR9"/>
<dbReference type="SUPFAM" id="SSF56300">
    <property type="entry name" value="Metallo-dependent phosphatases"/>
    <property type="match status" value="1"/>
</dbReference>
<dbReference type="GO" id="GO:0046872">
    <property type="term" value="F:metal ion binding"/>
    <property type="evidence" value="ECO:0007669"/>
    <property type="project" value="UniProtKB-KW"/>
</dbReference>
<organism evidence="4">
    <name type="scientific">marine sediment metagenome</name>
    <dbReference type="NCBI Taxonomy" id="412755"/>
    <lineage>
        <taxon>unclassified sequences</taxon>
        <taxon>metagenomes</taxon>
        <taxon>ecological metagenomes</taxon>
    </lineage>
</organism>
<dbReference type="Gene3D" id="3.60.21.10">
    <property type="match status" value="1"/>
</dbReference>
<dbReference type="PANTHER" id="PTHR36303:SF1">
    <property type="entry name" value="2',3'-CYCLIC-NUCLEOTIDE 2'-PHOSPHODIESTERASE"/>
    <property type="match status" value="1"/>
</dbReference>
<gene>
    <name evidence="4" type="ORF">LCGC14_0527860</name>
</gene>
<dbReference type="InterPro" id="IPR005235">
    <property type="entry name" value="YmdB-like"/>
</dbReference>
<accession>A0A0F9RWR9</accession>
<evidence type="ECO:0000256" key="1">
    <source>
        <dbReference type="ARBA" id="ARBA00022723"/>
    </source>
</evidence>
<keyword evidence="3" id="KW-0408">Iron</keyword>
<dbReference type="FunFam" id="3.60.21.10:FF:000016">
    <property type="entry name" value="Putative metallophosphoesterase"/>
    <property type="match status" value="1"/>
</dbReference>
<dbReference type="NCBIfam" id="TIGR00282">
    <property type="entry name" value="TIGR00282 family metallophosphoesterase"/>
    <property type="match status" value="1"/>
</dbReference>
<protein>
    <recommendedName>
        <fullName evidence="5">Calcineurin-like phosphoesterase domain-containing protein</fullName>
    </recommendedName>
</protein>
<dbReference type="InterPro" id="IPR029052">
    <property type="entry name" value="Metallo-depent_PP-like"/>
</dbReference>
<keyword evidence="2" id="KW-0378">Hydrolase</keyword>
<dbReference type="PANTHER" id="PTHR36303">
    <property type="entry name" value="2',3'-CYCLIC-NUCLEOTIDE 2'-PHOSPHODIESTERASE"/>
    <property type="match status" value="1"/>
</dbReference>